<dbReference type="AlphaFoldDB" id="A0A2M4DPM0"/>
<accession>A0A2M4DPM0</accession>
<feature type="signal peptide" evidence="1">
    <location>
        <begin position="1"/>
        <end position="26"/>
    </location>
</feature>
<feature type="chain" id="PRO_5014856935" evidence="1">
    <location>
        <begin position="27"/>
        <end position="101"/>
    </location>
</feature>
<protein>
    <submittedName>
        <fullName evidence="2">Putative secreted protein</fullName>
    </submittedName>
</protein>
<reference evidence="2" key="1">
    <citation type="submission" date="2018-01" db="EMBL/GenBank/DDBJ databases">
        <title>An insight into the sialome of Amazonian anophelines.</title>
        <authorList>
            <person name="Ribeiro J.M."/>
            <person name="Scarpassa V."/>
            <person name="Calvo E."/>
        </authorList>
    </citation>
    <scope>NUCLEOTIDE SEQUENCE</scope>
</reference>
<keyword evidence="1" id="KW-0732">Signal</keyword>
<name>A0A2M4DPM0_ANODA</name>
<proteinExistence type="predicted"/>
<evidence type="ECO:0000256" key="1">
    <source>
        <dbReference type="SAM" id="SignalP"/>
    </source>
</evidence>
<organism evidence="2">
    <name type="scientific">Anopheles darlingi</name>
    <name type="common">Mosquito</name>
    <dbReference type="NCBI Taxonomy" id="43151"/>
    <lineage>
        <taxon>Eukaryota</taxon>
        <taxon>Metazoa</taxon>
        <taxon>Ecdysozoa</taxon>
        <taxon>Arthropoda</taxon>
        <taxon>Hexapoda</taxon>
        <taxon>Insecta</taxon>
        <taxon>Pterygota</taxon>
        <taxon>Neoptera</taxon>
        <taxon>Endopterygota</taxon>
        <taxon>Diptera</taxon>
        <taxon>Nematocera</taxon>
        <taxon>Culicoidea</taxon>
        <taxon>Culicidae</taxon>
        <taxon>Anophelinae</taxon>
        <taxon>Anopheles</taxon>
    </lineage>
</organism>
<dbReference type="EMBL" id="GGFL01015326">
    <property type="protein sequence ID" value="MBW79504.1"/>
    <property type="molecule type" value="Transcribed_RNA"/>
</dbReference>
<evidence type="ECO:0000313" key="2">
    <source>
        <dbReference type="EMBL" id="MBW79504.1"/>
    </source>
</evidence>
<sequence length="101" mass="11424">MDALQEEASFHIPCSMLRLLLPFILCAWESFCPEAGGGFARTFTLLPPFRTTSSKINNRENRKTQQTMLTATASKGNSFPPPPFPWRAVARRTSFARFLEN</sequence>